<dbReference type="EMBL" id="KV454479">
    <property type="protein sequence ID" value="ODV61617.1"/>
    <property type="molecule type" value="Genomic_DNA"/>
</dbReference>
<dbReference type="GeneID" id="30964132"/>
<reference evidence="3" key="1">
    <citation type="submission" date="2016-05" db="EMBL/GenBank/DDBJ databases">
        <title>Comparative genomics of biotechnologically important yeasts.</title>
        <authorList>
            <consortium name="DOE Joint Genome Institute"/>
            <person name="Riley R."/>
            <person name="Haridas S."/>
            <person name="Wolfe K.H."/>
            <person name="Lopes M.R."/>
            <person name="Hittinger C.T."/>
            <person name="Goker M."/>
            <person name="Salamov A."/>
            <person name="Wisecaver J."/>
            <person name="Long T.M."/>
            <person name="Aerts A.L."/>
            <person name="Barry K."/>
            <person name="Choi C."/>
            <person name="Clum A."/>
            <person name="Coughlan A.Y."/>
            <person name="Deshpande S."/>
            <person name="Douglass A.P."/>
            <person name="Hanson S.J."/>
            <person name="Klenk H.-P."/>
            <person name="Labutti K."/>
            <person name="Lapidus A."/>
            <person name="Lindquist E."/>
            <person name="Lipzen A."/>
            <person name="Meier-Kolthoff J.P."/>
            <person name="Ohm R.A."/>
            <person name="Otillar R.P."/>
            <person name="Pangilinan J."/>
            <person name="Peng Y."/>
            <person name="Rokas A."/>
            <person name="Rosa C.A."/>
            <person name="Scheuner C."/>
            <person name="Sibirny A.A."/>
            <person name="Slot J.C."/>
            <person name="Stielow J.B."/>
            <person name="Sun H."/>
            <person name="Kurtzman C.P."/>
            <person name="Blackwell M."/>
            <person name="Grigoriev I.V."/>
            <person name="Jeffries T.W."/>
        </authorList>
    </citation>
    <scope>NUCLEOTIDE SEQUENCE [LARGE SCALE GENOMIC DNA]</scope>
    <source>
        <strain evidence="3">DSM 1968</strain>
    </source>
</reference>
<dbReference type="AlphaFoldDB" id="A0A1D2VJD4"/>
<dbReference type="InParanoid" id="A0A1D2VJD4"/>
<dbReference type="InterPro" id="IPR007147">
    <property type="entry name" value="TF_Vhr"/>
</dbReference>
<dbReference type="Proteomes" id="UP000095038">
    <property type="component" value="Unassembled WGS sequence"/>
</dbReference>
<dbReference type="GO" id="GO:0006396">
    <property type="term" value="P:RNA processing"/>
    <property type="evidence" value="ECO:0007669"/>
    <property type="project" value="InterPro"/>
</dbReference>
<feature type="region of interest" description="Disordered" evidence="1">
    <location>
        <begin position="612"/>
        <end position="647"/>
    </location>
</feature>
<feature type="compositionally biased region" description="Polar residues" evidence="1">
    <location>
        <begin position="620"/>
        <end position="631"/>
    </location>
</feature>
<name>A0A1D2VJD4_9ASCO</name>
<protein>
    <submittedName>
        <fullName evidence="2">Vhr1-domain-containing protein</fullName>
    </submittedName>
</protein>
<dbReference type="GO" id="GO:0004525">
    <property type="term" value="F:ribonuclease III activity"/>
    <property type="evidence" value="ECO:0007669"/>
    <property type="project" value="InterPro"/>
</dbReference>
<feature type="region of interest" description="Disordered" evidence="1">
    <location>
        <begin position="560"/>
        <end position="590"/>
    </location>
</feature>
<organism evidence="2 3">
    <name type="scientific">Ascoidea rubescens DSM 1968</name>
    <dbReference type="NCBI Taxonomy" id="1344418"/>
    <lineage>
        <taxon>Eukaryota</taxon>
        <taxon>Fungi</taxon>
        <taxon>Dikarya</taxon>
        <taxon>Ascomycota</taxon>
        <taxon>Saccharomycotina</taxon>
        <taxon>Saccharomycetes</taxon>
        <taxon>Ascoideaceae</taxon>
        <taxon>Ascoidea</taxon>
    </lineage>
</organism>
<dbReference type="SUPFAM" id="SSF69065">
    <property type="entry name" value="RNase III domain-like"/>
    <property type="match status" value="1"/>
</dbReference>
<dbReference type="RefSeq" id="XP_020047924.1">
    <property type="nucleotide sequence ID" value="XM_020190496.1"/>
</dbReference>
<dbReference type="Pfam" id="PF04001">
    <property type="entry name" value="Vhr1"/>
    <property type="match status" value="1"/>
</dbReference>
<dbReference type="FunCoup" id="A0A1D2VJD4">
    <property type="interactions" value="210"/>
</dbReference>
<evidence type="ECO:0000256" key="1">
    <source>
        <dbReference type="SAM" id="MobiDB-lite"/>
    </source>
</evidence>
<dbReference type="OrthoDB" id="4089008at2759"/>
<gene>
    <name evidence="2" type="ORF">ASCRUDRAFT_34163</name>
</gene>
<evidence type="ECO:0000313" key="3">
    <source>
        <dbReference type="Proteomes" id="UP000095038"/>
    </source>
</evidence>
<keyword evidence="3" id="KW-1185">Reference proteome</keyword>
<dbReference type="STRING" id="1344418.A0A1D2VJD4"/>
<feature type="compositionally biased region" description="Polar residues" evidence="1">
    <location>
        <begin position="570"/>
        <end position="587"/>
    </location>
</feature>
<dbReference type="InterPro" id="IPR036389">
    <property type="entry name" value="RNase_III_sf"/>
</dbReference>
<proteinExistence type="predicted"/>
<sequence length="647" mass="74483">MNYIPIQPNSPDTLPVPNVQGVCDNTFSNALANNTHRHIHNNDNDASKIGITKRIRDELKFNDDRLWKRFSARRLELIDSFDLSSKKASEQDNDIKKVANTLRIEFNYDLSNLDLFDKLVRAAIQSVRRNRKRSSKFKSFISNNNDDDYNDNNYINHRSNNNNNVNNLNINITNNENNSLKRKSSFLSEFTKLTDLSSSTDYSNETYSKKKNFSSEDFMSMNVNKNKNKNKNLKLPSISSLESAGKISLTAASARIQLLSIFQKSKTCLDSTAKYSENLTFIGKSVIPIVISFILERYFTGISLSSIEYIRLKLTSDYQLAKLIRTLDKSPDIQVLPDSIASSSLYQLIGASIKDFGFDCIVKPFGEIFHEIIIRDFPLISNNNHNKSYYYYDDDNGSKLSTINRDKGAQITTRTSDEKALNSLAFTLSSLKTPFTKLVSLKFFNKVIYFSFKYLNSATPTLFEILKNGSSAFHIKFEELKLRDLNCEGKLLNNDFEVEKSFKKHGNVEFELFYPNNNTTHELTEDYDISIKKNNGSNNSRSDGSINKINANIDIGLYNQTETGRDKNPETLSSMTDLNSKYPFSNRPQERNYNKYSVYYKQQNDYKYYKSDEEEDVEMYNSNSQDSNENQPNRKKNFIPPHFEPLL</sequence>
<evidence type="ECO:0000313" key="2">
    <source>
        <dbReference type="EMBL" id="ODV61617.1"/>
    </source>
</evidence>
<accession>A0A1D2VJD4</accession>